<organism evidence="1 2">
    <name type="scientific">Paenibacillus bovis</name>
    <dbReference type="NCBI Taxonomy" id="1616788"/>
    <lineage>
        <taxon>Bacteria</taxon>
        <taxon>Bacillati</taxon>
        <taxon>Bacillota</taxon>
        <taxon>Bacilli</taxon>
        <taxon>Bacillales</taxon>
        <taxon>Paenibacillaceae</taxon>
        <taxon>Paenibacillus</taxon>
    </lineage>
</organism>
<proteinExistence type="predicted"/>
<evidence type="ECO:0000313" key="1">
    <source>
        <dbReference type="EMBL" id="ANF96656.1"/>
    </source>
</evidence>
<keyword evidence="2" id="KW-1185">Reference proteome</keyword>
<reference evidence="2" key="1">
    <citation type="submission" date="2015-10" db="EMBL/GenBank/DDBJ databases">
        <title>Genome of Paenibacillus bovis sp. nov.</title>
        <authorList>
            <person name="Wu Z."/>
            <person name="Gao C."/>
            <person name="Liu Z."/>
            <person name="Zheng H."/>
        </authorList>
    </citation>
    <scope>NUCLEOTIDE SEQUENCE [LARGE SCALE GENOMIC DNA]</scope>
    <source>
        <strain evidence="2">BD3526</strain>
    </source>
</reference>
<dbReference type="AlphaFoldDB" id="A0A172ZG94"/>
<dbReference type="KEGG" id="pbv:AR543_11980"/>
<sequence>MPMAVHQLHKQSMANIRIYCENILKKAGKILWDFPGFWLFYTNLNDIQPAKFSLIKVSVQ</sequence>
<protein>
    <submittedName>
        <fullName evidence="1">Uncharacterized protein</fullName>
    </submittedName>
</protein>
<name>A0A172ZG94_9BACL</name>
<dbReference type="Proteomes" id="UP000078148">
    <property type="component" value="Chromosome"/>
</dbReference>
<accession>A0A172ZG94</accession>
<dbReference type="EMBL" id="CP013023">
    <property type="protein sequence ID" value="ANF96656.1"/>
    <property type="molecule type" value="Genomic_DNA"/>
</dbReference>
<evidence type="ECO:0000313" key="2">
    <source>
        <dbReference type="Proteomes" id="UP000078148"/>
    </source>
</evidence>
<reference evidence="1 2" key="2">
    <citation type="journal article" date="2016" name="Int. J. Syst. Evol. Microbiol.">
        <title>Paenibacillus bovis sp. nov., isolated from raw yak (Bos grunniens) milk.</title>
        <authorList>
            <person name="Gao C."/>
            <person name="Han J."/>
            <person name="Liu Z."/>
            <person name="Xu X."/>
            <person name="Hang F."/>
            <person name="Wu Z."/>
        </authorList>
    </citation>
    <scope>NUCLEOTIDE SEQUENCE [LARGE SCALE GENOMIC DNA]</scope>
    <source>
        <strain evidence="1 2">BD3526</strain>
    </source>
</reference>
<gene>
    <name evidence="1" type="ORF">AR543_11980</name>
</gene>